<dbReference type="GO" id="GO:0008408">
    <property type="term" value="F:3'-5' exonuclease activity"/>
    <property type="evidence" value="ECO:0007669"/>
    <property type="project" value="TreeGrafter"/>
</dbReference>
<dbReference type="PANTHER" id="PTHR30231">
    <property type="entry name" value="DNA POLYMERASE III SUBUNIT EPSILON"/>
    <property type="match status" value="1"/>
</dbReference>
<keyword evidence="6" id="KW-1185">Reference proteome</keyword>
<sequence>MFKFWKRNKPKAPAKGPEWLRAYFEHTIAIDQNAPSRDQDFAVIDLEATGLDTAKDKIISFGFIPLRNFEIWPGKSFQCYIKQDYFDKETVPIHGILKDDIKDGLSEEDFLKSILPHLSGKVIVGHHVGYDIAMINQALQRHYDTELINPFIDTGVLYKKAYPSKFIYNKYQSPIPSLDEIAMEFDIQTRDRHSAMGDALTTAFIFMKLWRTAEENQEYTLKDLL</sequence>
<organism evidence="5 6">
    <name type="scientific">Membranihabitans marinus</name>
    <dbReference type="NCBI Taxonomy" id="1227546"/>
    <lineage>
        <taxon>Bacteria</taxon>
        <taxon>Pseudomonadati</taxon>
        <taxon>Bacteroidota</taxon>
        <taxon>Saprospiria</taxon>
        <taxon>Saprospirales</taxon>
        <taxon>Saprospiraceae</taxon>
        <taxon>Membranihabitans</taxon>
    </lineage>
</organism>
<proteinExistence type="predicted"/>
<dbReference type="InterPro" id="IPR012337">
    <property type="entry name" value="RNaseH-like_sf"/>
</dbReference>
<dbReference type="RefSeq" id="WP_222578179.1">
    <property type="nucleotide sequence ID" value="NZ_JAHVHU010000002.1"/>
</dbReference>
<dbReference type="Gene3D" id="3.30.420.10">
    <property type="entry name" value="Ribonuclease H-like superfamily/Ribonuclease H"/>
    <property type="match status" value="1"/>
</dbReference>
<dbReference type="GO" id="GO:0003676">
    <property type="term" value="F:nucleic acid binding"/>
    <property type="evidence" value="ECO:0007669"/>
    <property type="project" value="InterPro"/>
</dbReference>
<dbReference type="PANTHER" id="PTHR30231:SF4">
    <property type="entry name" value="PROTEIN NEN2"/>
    <property type="match status" value="1"/>
</dbReference>
<name>A0A953L7J0_9BACT</name>
<dbReference type="InterPro" id="IPR013520">
    <property type="entry name" value="Ribonucl_H"/>
</dbReference>
<dbReference type="SUPFAM" id="SSF53098">
    <property type="entry name" value="Ribonuclease H-like"/>
    <property type="match status" value="1"/>
</dbReference>
<dbReference type="Proteomes" id="UP000753961">
    <property type="component" value="Unassembled WGS sequence"/>
</dbReference>
<keyword evidence="1" id="KW-0540">Nuclease</keyword>
<dbReference type="Pfam" id="PF00929">
    <property type="entry name" value="RNase_T"/>
    <property type="match status" value="1"/>
</dbReference>
<evidence type="ECO:0000313" key="6">
    <source>
        <dbReference type="Proteomes" id="UP000753961"/>
    </source>
</evidence>
<dbReference type="CDD" id="cd06127">
    <property type="entry name" value="DEDDh"/>
    <property type="match status" value="1"/>
</dbReference>
<dbReference type="GO" id="GO:0006259">
    <property type="term" value="P:DNA metabolic process"/>
    <property type="evidence" value="ECO:0007669"/>
    <property type="project" value="UniProtKB-ARBA"/>
</dbReference>
<dbReference type="SMART" id="SM00479">
    <property type="entry name" value="EXOIII"/>
    <property type="match status" value="1"/>
</dbReference>
<keyword evidence="2" id="KW-0378">Hydrolase</keyword>
<dbReference type="EMBL" id="JAHVHU010000002">
    <property type="protein sequence ID" value="MBY5956655.1"/>
    <property type="molecule type" value="Genomic_DNA"/>
</dbReference>
<evidence type="ECO:0000256" key="3">
    <source>
        <dbReference type="ARBA" id="ARBA00022839"/>
    </source>
</evidence>
<accession>A0A953L7J0</accession>
<gene>
    <name evidence="5" type="ORF">KUV50_00815</name>
</gene>
<evidence type="ECO:0000313" key="5">
    <source>
        <dbReference type="EMBL" id="MBY5956655.1"/>
    </source>
</evidence>
<keyword evidence="3 5" id="KW-0269">Exonuclease</keyword>
<feature type="domain" description="Exonuclease" evidence="4">
    <location>
        <begin position="40"/>
        <end position="215"/>
    </location>
</feature>
<reference evidence="5" key="1">
    <citation type="submission" date="2021-06" db="EMBL/GenBank/DDBJ databases">
        <title>44 bacteria genomes isolated from Dapeng, Shenzhen.</title>
        <authorList>
            <person name="Zheng W."/>
            <person name="Yu S."/>
            <person name="Huang Y."/>
        </authorList>
    </citation>
    <scope>NUCLEOTIDE SEQUENCE</scope>
    <source>
        <strain evidence="5">DP5N28-2</strain>
    </source>
</reference>
<evidence type="ECO:0000259" key="4">
    <source>
        <dbReference type="SMART" id="SM00479"/>
    </source>
</evidence>
<dbReference type="GO" id="GO:0005829">
    <property type="term" value="C:cytosol"/>
    <property type="evidence" value="ECO:0007669"/>
    <property type="project" value="TreeGrafter"/>
</dbReference>
<evidence type="ECO:0000256" key="2">
    <source>
        <dbReference type="ARBA" id="ARBA00022801"/>
    </source>
</evidence>
<comment type="caution">
    <text evidence="5">The sequence shown here is derived from an EMBL/GenBank/DDBJ whole genome shotgun (WGS) entry which is preliminary data.</text>
</comment>
<dbReference type="InterPro" id="IPR036397">
    <property type="entry name" value="RNaseH_sf"/>
</dbReference>
<evidence type="ECO:0000256" key="1">
    <source>
        <dbReference type="ARBA" id="ARBA00022722"/>
    </source>
</evidence>
<dbReference type="AlphaFoldDB" id="A0A953L7J0"/>
<protein>
    <submittedName>
        <fullName evidence="5">3'-5' exonuclease</fullName>
    </submittedName>
</protein>